<dbReference type="InterPro" id="IPR036397">
    <property type="entry name" value="RNaseH_sf"/>
</dbReference>
<dbReference type="Gramene" id="GBG89494">
    <property type="protein sequence ID" value="GBG89494"/>
    <property type="gene ID" value="CBR_g49285"/>
</dbReference>
<dbReference type="GO" id="GO:0016787">
    <property type="term" value="F:hydrolase activity"/>
    <property type="evidence" value="ECO:0007669"/>
    <property type="project" value="UniProtKB-KW"/>
</dbReference>
<feature type="compositionally biased region" description="Basic residues" evidence="7">
    <location>
        <begin position="51"/>
        <end position="73"/>
    </location>
</feature>
<evidence type="ECO:0000313" key="10">
    <source>
        <dbReference type="Proteomes" id="UP000265515"/>
    </source>
</evidence>
<keyword evidence="4" id="KW-0255">Endonuclease</keyword>
<dbReference type="InterPro" id="IPR012337">
    <property type="entry name" value="RNaseH-like_sf"/>
</dbReference>
<dbReference type="InterPro" id="IPR050951">
    <property type="entry name" value="Retrovirus_Pol_polyprotein"/>
</dbReference>
<dbReference type="SUPFAM" id="SSF53098">
    <property type="entry name" value="Ribonuclease H-like"/>
    <property type="match status" value="1"/>
</dbReference>
<evidence type="ECO:0000256" key="5">
    <source>
        <dbReference type="ARBA" id="ARBA00022801"/>
    </source>
</evidence>
<dbReference type="PROSITE" id="PS50994">
    <property type="entry name" value="INTEGRASE"/>
    <property type="match status" value="1"/>
</dbReference>
<organism evidence="9 10">
    <name type="scientific">Chara braunii</name>
    <name type="common">Braun's stonewort</name>
    <dbReference type="NCBI Taxonomy" id="69332"/>
    <lineage>
        <taxon>Eukaryota</taxon>
        <taxon>Viridiplantae</taxon>
        <taxon>Streptophyta</taxon>
        <taxon>Charophyceae</taxon>
        <taxon>Charales</taxon>
        <taxon>Characeae</taxon>
        <taxon>Chara</taxon>
    </lineage>
</organism>
<dbReference type="Gene3D" id="3.30.420.10">
    <property type="entry name" value="Ribonuclease H-like superfamily/Ribonuclease H"/>
    <property type="match status" value="1"/>
</dbReference>
<feature type="domain" description="Integrase catalytic" evidence="8">
    <location>
        <begin position="311"/>
        <end position="407"/>
    </location>
</feature>
<dbReference type="InterPro" id="IPR043502">
    <property type="entry name" value="DNA/RNA_pol_sf"/>
</dbReference>
<dbReference type="InterPro" id="IPR041373">
    <property type="entry name" value="RT_RNaseH"/>
</dbReference>
<proteinExistence type="predicted"/>
<protein>
    <recommendedName>
        <fullName evidence="8">Integrase catalytic domain-containing protein</fullName>
    </recommendedName>
</protein>
<dbReference type="Gene3D" id="3.10.20.370">
    <property type="match status" value="1"/>
</dbReference>
<feature type="region of interest" description="Disordered" evidence="7">
    <location>
        <begin position="18"/>
        <end position="150"/>
    </location>
</feature>
<feature type="compositionally biased region" description="Basic and acidic residues" evidence="7">
    <location>
        <begin position="82"/>
        <end position="119"/>
    </location>
</feature>
<evidence type="ECO:0000313" key="9">
    <source>
        <dbReference type="EMBL" id="GBG89494.1"/>
    </source>
</evidence>
<dbReference type="AlphaFoldDB" id="A0A388M4H6"/>
<comment type="caution">
    <text evidence="9">The sequence shown here is derived from an EMBL/GenBank/DDBJ whole genome shotgun (WGS) entry which is preliminary data.</text>
</comment>
<reference evidence="9 10" key="1">
    <citation type="journal article" date="2018" name="Cell">
        <title>The Chara Genome: Secondary Complexity and Implications for Plant Terrestrialization.</title>
        <authorList>
            <person name="Nishiyama T."/>
            <person name="Sakayama H."/>
            <person name="Vries J.D."/>
            <person name="Buschmann H."/>
            <person name="Saint-Marcoux D."/>
            <person name="Ullrich K.K."/>
            <person name="Haas F.B."/>
            <person name="Vanderstraeten L."/>
            <person name="Becker D."/>
            <person name="Lang D."/>
            <person name="Vosolsobe S."/>
            <person name="Rombauts S."/>
            <person name="Wilhelmsson P.K.I."/>
            <person name="Janitza P."/>
            <person name="Kern R."/>
            <person name="Heyl A."/>
            <person name="Rumpler F."/>
            <person name="Villalobos L.I.A.C."/>
            <person name="Clay J.M."/>
            <person name="Skokan R."/>
            <person name="Toyoda A."/>
            <person name="Suzuki Y."/>
            <person name="Kagoshima H."/>
            <person name="Schijlen E."/>
            <person name="Tajeshwar N."/>
            <person name="Catarino B."/>
            <person name="Hetherington A.J."/>
            <person name="Saltykova A."/>
            <person name="Bonnot C."/>
            <person name="Breuninger H."/>
            <person name="Symeonidi A."/>
            <person name="Radhakrishnan G.V."/>
            <person name="Van Nieuwerburgh F."/>
            <person name="Deforce D."/>
            <person name="Chang C."/>
            <person name="Karol K.G."/>
            <person name="Hedrich R."/>
            <person name="Ulvskov P."/>
            <person name="Glockner G."/>
            <person name="Delwiche C.F."/>
            <person name="Petrasek J."/>
            <person name="Van de Peer Y."/>
            <person name="Friml J."/>
            <person name="Beilby M."/>
            <person name="Dolan L."/>
            <person name="Kohara Y."/>
            <person name="Sugano S."/>
            <person name="Fujiyama A."/>
            <person name="Delaux P.-M."/>
            <person name="Quint M."/>
            <person name="TheiBen G."/>
            <person name="Hagemann M."/>
            <person name="Harholt J."/>
            <person name="Dunand C."/>
            <person name="Zachgo S."/>
            <person name="Langdale J."/>
            <person name="Maumus F."/>
            <person name="Straeten D.V.D."/>
            <person name="Gould S.B."/>
            <person name="Rensing S.A."/>
        </authorList>
    </citation>
    <scope>NUCLEOTIDE SEQUENCE [LARGE SCALE GENOMIC DNA]</scope>
    <source>
        <strain evidence="9 10">S276</strain>
    </source>
</reference>
<name>A0A388M4H6_CHABU</name>
<dbReference type="GO" id="GO:0015074">
    <property type="term" value="P:DNA integration"/>
    <property type="evidence" value="ECO:0007669"/>
    <property type="project" value="InterPro"/>
</dbReference>
<feature type="compositionally biased region" description="Acidic residues" evidence="7">
    <location>
        <begin position="120"/>
        <end position="129"/>
    </location>
</feature>
<dbReference type="Pfam" id="PF00665">
    <property type="entry name" value="rve"/>
    <property type="match status" value="1"/>
</dbReference>
<sequence length="407" mass="47844">MLSEFLRGNEAVLNVYECSAERSTKESGAVESLNEKEEEEKKGGEGEGEGRRRRRTLERRRTERRRSRRRRWRGGGGEGGEEEKGGRRRGESSSRRGRWWDKRKEEEEKEVREKEREGNEEYEEEEEKSAEEKSAEEKNTEEEEEEEKPFIVTTDASQYGIGAVLAQQDGKKLRPIEYMSKKMPSKKLAKSTYERELYALYKVFVHWRHFLLGRFFYLRTDHQTLKWIKTQPALSDALKRWIEVIDQYDFKLEYLKGEYNKVADALSRRADYLGALVSDFGISEEVTQSLVGAYHEDPVMMDIIRKLQVKDKATERLSVSMDFMDTLVTSKSGKRHIFVIIDRFTKYARLIPMPETGRTEYVIKLFKDNLVRDFGLPKTIISDRDVRFTSELWKKTAEQMGSQLQMT</sequence>
<dbReference type="GO" id="GO:0003964">
    <property type="term" value="F:RNA-directed DNA polymerase activity"/>
    <property type="evidence" value="ECO:0007669"/>
    <property type="project" value="UniProtKB-KW"/>
</dbReference>
<evidence type="ECO:0000256" key="6">
    <source>
        <dbReference type="ARBA" id="ARBA00022918"/>
    </source>
</evidence>
<dbReference type="SUPFAM" id="SSF56672">
    <property type="entry name" value="DNA/RNA polymerases"/>
    <property type="match status" value="1"/>
</dbReference>
<evidence type="ECO:0000256" key="7">
    <source>
        <dbReference type="SAM" id="MobiDB-lite"/>
    </source>
</evidence>
<dbReference type="PANTHER" id="PTHR37984:SF5">
    <property type="entry name" value="PROTEIN NYNRIN-LIKE"/>
    <property type="match status" value="1"/>
</dbReference>
<keyword evidence="5" id="KW-0378">Hydrolase</keyword>
<evidence type="ECO:0000256" key="1">
    <source>
        <dbReference type="ARBA" id="ARBA00022679"/>
    </source>
</evidence>
<gene>
    <name evidence="9" type="ORF">CBR_g49285</name>
</gene>
<dbReference type="Pfam" id="PF17917">
    <property type="entry name" value="RT_RNaseH"/>
    <property type="match status" value="1"/>
</dbReference>
<accession>A0A388M4H6</accession>
<keyword evidence="6" id="KW-0695">RNA-directed DNA polymerase</keyword>
<keyword evidence="10" id="KW-1185">Reference proteome</keyword>
<dbReference type="InterPro" id="IPR001584">
    <property type="entry name" value="Integrase_cat-core"/>
</dbReference>
<dbReference type="GO" id="GO:0003676">
    <property type="term" value="F:nucleic acid binding"/>
    <property type="evidence" value="ECO:0007669"/>
    <property type="project" value="InterPro"/>
</dbReference>
<dbReference type="GO" id="GO:0004519">
    <property type="term" value="F:endonuclease activity"/>
    <property type="evidence" value="ECO:0007669"/>
    <property type="project" value="UniProtKB-KW"/>
</dbReference>
<dbReference type="CDD" id="cd09274">
    <property type="entry name" value="RNase_HI_RT_Ty3"/>
    <property type="match status" value="1"/>
</dbReference>
<keyword evidence="2" id="KW-0548">Nucleotidyltransferase</keyword>
<evidence type="ECO:0000256" key="4">
    <source>
        <dbReference type="ARBA" id="ARBA00022759"/>
    </source>
</evidence>
<dbReference type="OrthoDB" id="2013610at2759"/>
<keyword evidence="3" id="KW-0540">Nuclease</keyword>
<dbReference type="Proteomes" id="UP000265515">
    <property type="component" value="Unassembled WGS sequence"/>
</dbReference>
<evidence type="ECO:0000256" key="3">
    <source>
        <dbReference type="ARBA" id="ARBA00022722"/>
    </source>
</evidence>
<dbReference type="EMBL" id="BFEA01000741">
    <property type="protein sequence ID" value="GBG89494.1"/>
    <property type="molecule type" value="Genomic_DNA"/>
</dbReference>
<dbReference type="PANTHER" id="PTHR37984">
    <property type="entry name" value="PROTEIN CBG26694"/>
    <property type="match status" value="1"/>
</dbReference>
<evidence type="ECO:0000256" key="2">
    <source>
        <dbReference type="ARBA" id="ARBA00022695"/>
    </source>
</evidence>
<keyword evidence="1" id="KW-0808">Transferase</keyword>
<feature type="compositionally biased region" description="Basic and acidic residues" evidence="7">
    <location>
        <begin position="33"/>
        <end position="50"/>
    </location>
</feature>
<evidence type="ECO:0000259" key="8">
    <source>
        <dbReference type="PROSITE" id="PS50994"/>
    </source>
</evidence>